<dbReference type="OrthoDB" id="3186544at2"/>
<protein>
    <submittedName>
        <fullName evidence="2">Sensor protein</fullName>
    </submittedName>
</protein>
<dbReference type="EMBL" id="LT853885">
    <property type="protein sequence ID" value="SMR03914.1"/>
    <property type="molecule type" value="Genomic_DNA"/>
</dbReference>
<evidence type="ECO:0000313" key="3">
    <source>
        <dbReference type="Proteomes" id="UP000195877"/>
    </source>
</evidence>
<name>A0A1Y6HK83_9XANT</name>
<keyword evidence="3" id="KW-1185">Reference proteome</keyword>
<dbReference type="Proteomes" id="UP000195877">
    <property type="component" value="Chromosome 1"/>
</dbReference>
<dbReference type="KEGG" id="xfr:BER92_12675"/>
<evidence type="ECO:0000313" key="4">
    <source>
        <dbReference type="Proteomes" id="UP000195953"/>
    </source>
</evidence>
<gene>
    <name evidence="2" type="ORF">PD5205_02624</name>
    <name evidence="1" type="ORF">PD885_01370</name>
</gene>
<reference evidence="2 4" key="1">
    <citation type="submission" date="2017-05" db="EMBL/GenBank/DDBJ databases">
        <authorList>
            <person name="Song R."/>
            <person name="Chenine A.L."/>
            <person name="Ruprecht R.M."/>
        </authorList>
    </citation>
    <scope>NUCLEOTIDE SEQUENCE [LARGE SCALE GENOMIC DNA]</scope>
    <source>
        <strain evidence="2">PD5205</strain>
    </source>
</reference>
<reference evidence="1 3" key="2">
    <citation type="submission" date="2017-05" db="EMBL/GenBank/DDBJ databases">
        <authorList>
            <person name="Blom J."/>
        </authorList>
    </citation>
    <scope>NUCLEOTIDE SEQUENCE [LARGE SCALE GENOMIC DNA]</scope>
    <source>
        <strain evidence="1">PD885</strain>
    </source>
</reference>
<dbReference type="AlphaFoldDB" id="A0A1Y6HK83"/>
<accession>A0A1Y6HK83</accession>
<evidence type="ECO:0000313" key="2">
    <source>
        <dbReference type="EMBL" id="SMR03914.1"/>
    </source>
</evidence>
<dbReference type="Proteomes" id="UP000195953">
    <property type="component" value="Chromosome 1"/>
</dbReference>
<dbReference type="EMBL" id="LT853882">
    <property type="protein sequence ID" value="SMQ98621.1"/>
    <property type="molecule type" value="Genomic_DNA"/>
</dbReference>
<sequence>MLRNLEAVGLLQSRVEPSAPGPPRRYYPSPKPCAWLTLPLLVTLHLARAFGKLHGVFAKHLLVKRGEG</sequence>
<proteinExistence type="predicted"/>
<evidence type="ECO:0000313" key="1">
    <source>
        <dbReference type="EMBL" id="SMQ98621.1"/>
    </source>
</evidence>
<organism evidence="2 4">
    <name type="scientific">Xanthomonas fragariae</name>
    <dbReference type="NCBI Taxonomy" id="48664"/>
    <lineage>
        <taxon>Bacteria</taxon>
        <taxon>Pseudomonadati</taxon>
        <taxon>Pseudomonadota</taxon>
        <taxon>Gammaproteobacteria</taxon>
        <taxon>Lysobacterales</taxon>
        <taxon>Lysobacteraceae</taxon>
        <taxon>Xanthomonas</taxon>
    </lineage>
</organism>